<name>T2M3U1_HYDVU</name>
<evidence type="ECO:0000313" key="7">
    <source>
        <dbReference type="RefSeq" id="XP_065648107.1"/>
    </source>
</evidence>
<dbReference type="AlphaFoldDB" id="T2M3U1"/>
<keyword evidence="2 4" id="KW-0808">Transferase</keyword>
<dbReference type="RefSeq" id="XP_065648107.1">
    <property type="nucleotide sequence ID" value="XM_065792035.1"/>
</dbReference>
<dbReference type="EMBL" id="HAAD01000489">
    <property type="protein sequence ID" value="CDG66721.1"/>
    <property type="molecule type" value="mRNA"/>
</dbReference>
<evidence type="ECO:0000256" key="2">
    <source>
        <dbReference type="ARBA" id="ARBA00022679"/>
    </source>
</evidence>
<evidence type="ECO:0000256" key="4">
    <source>
        <dbReference type="RuleBase" id="RU363090"/>
    </source>
</evidence>
<reference evidence="5" key="1">
    <citation type="journal article" date="2013" name="Genome Biol. Evol.">
        <title>Punctuated emergences of genetic and phenotypic innovations in eumetazoan, bilaterian, euteleostome, and hominidae ancestors.</title>
        <authorList>
            <person name="Wenger Y."/>
            <person name="Galliot B."/>
        </authorList>
    </citation>
    <scope>NUCLEOTIDE SEQUENCE</scope>
    <source>
        <tissue evidence="5">Whole animals</tissue>
    </source>
</reference>
<dbReference type="InterPro" id="IPR038286">
    <property type="entry name" value="IPK_sf"/>
</dbReference>
<dbReference type="OMA" id="VYQADTG"/>
<proteinExistence type="evidence at transcript level"/>
<keyword evidence="3 4" id="KW-0418">Kinase</keyword>
<dbReference type="GO" id="GO:0000828">
    <property type="term" value="F:inositol hexakisphosphate kinase activity"/>
    <property type="evidence" value="ECO:0007669"/>
    <property type="project" value="TreeGrafter"/>
</dbReference>
<protein>
    <recommendedName>
        <fullName evidence="4">Kinase</fullName>
        <ecNumber evidence="4">2.7.-.-</ecNumber>
    </recommendedName>
</protein>
<dbReference type="Pfam" id="PF03770">
    <property type="entry name" value="IPK"/>
    <property type="match status" value="1"/>
</dbReference>
<dbReference type="GO" id="GO:0046854">
    <property type="term" value="P:phosphatidylinositol phosphate biosynthetic process"/>
    <property type="evidence" value="ECO:0007669"/>
    <property type="project" value="TreeGrafter"/>
</dbReference>
<dbReference type="SUPFAM" id="SSF56104">
    <property type="entry name" value="SAICAR synthase-like"/>
    <property type="match status" value="1"/>
</dbReference>
<evidence type="ECO:0000256" key="1">
    <source>
        <dbReference type="ARBA" id="ARBA00007374"/>
    </source>
</evidence>
<dbReference type="GO" id="GO:0032958">
    <property type="term" value="P:inositol phosphate biosynthetic process"/>
    <property type="evidence" value="ECO:0007669"/>
    <property type="project" value="InterPro"/>
</dbReference>
<dbReference type="OrthoDB" id="2573163at2759"/>
<gene>
    <name evidence="5" type="primary">IP6K2</name>
    <name evidence="7" type="synonym">LOC100202454</name>
</gene>
<dbReference type="GO" id="GO:0005737">
    <property type="term" value="C:cytoplasm"/>
    <property type="evidence" value="ECO:0007669"/>
    <property type="project" value="TreeGrafter"/>
</dbReference>
<dbReference type="EC" id="2.7.-.-" evidence="4"/>
<keyword evidence="6" id="KW-1185">Reference proteome</keyword>
<dbReference type="GO" id="GO:0005634">
    <property type="term" value="C:nucleus"/>
    <property type="evidence" value="ECO:0007669"/>
    <property type="project" value="TreeGrafter"/>
</dbReference>
<reference evidence="7" key="2">
    <citation type="submission" date="2025-05" db="UniProtKB">
        <authorList>
            <consortium name="RefSeq"/>
        </authorList>
    </citation>
    <scope>IDENTIFICATION</scope>
</reference>
<dbReference type="PANTHER" id="PTHR12400">
    <property type="entry name" value="INOSITOL POLYPHOSPHATE KINASE"/>
    <property type="match status" value="1"/>
</dbReference>
<dbReference type="Proteomes" id="UP001652625">
    <property type="component" value="Chromosome 03"/>
</dbReference>
<accession>T2M3U1</accession>
<evidence type="ECO:0000313" key="5">
    <source>
        <dbReference type="EMBL" id="CDG66721.1"/>
    </source>
</evidence>
<evidence type="ECO:0000313" key="6">
    <source>
        <dbReference type="Proteomes" id="UP001652625"/>
    </source>
</evidence>
<sequence>MVRKLMDSDDSCDDSIDLCDEDSQDNQIVELAPYPFQVGGHNCILVYDEKTICKPLIDQEYQVYTHFPKELDTFVPHHRGVVKVYFEKSDGDIMAFALPDNCSSTDSNRALKDYFLTHKNKLKRRSCEANSPPLDYDASVSKNCIMRRWEDSKFQNLDKFILLEDITHSFKRPCVLDLKMGTRCFGDYSSPTKCERKKKRSEESTSATLGVRLCGMMVYNSEEGVYSFTDKYEGRRFNNQEFCSAVKRFFYNGSKYRTELFIPLNTKLKILLEQFEKIECYRFYCSSLLLLYDGNTDITPHIEVKMIDFAQTRVKEEPSNHHVGPDRGYILGIKTLIKITDELIQKFDLY</sequence>
<dbReference type="PANTHER" id="PTHR12400:SF21">
    <property type="entry name" value="KINASE"/>
    <property type="match status" value="1"/>
</dbReference>
<organism evidence="5">
    <name type="scientific">Hydra vulgaris</name>
    <name type="common">Hydra</name>
    <name type="synonym">Hydra attenuata</name>
    <dbReference type="NCBI Taxonomy" id="6087"/>
    <lineage>
        <taxon>Eukaryota</taxon>
        <taxon>Metazoa</taxon>
        <taxon>Cnidaria</taxon>
        <taxon>Hydrozoa</taxon>
        <taxon>Hydroidolina</taxon>
        <taxon>Anthoathecata</taxon>
        <taxon>Aplanulata</taxon>
        <taxon>Hydridae</taxon>
        <taxon>Hydra</taxon>
    </lineage>
</organism>
<dbReference type="InterPro" id="IPR005522">
    <property type="entry name" value="IPK"/>
</dbReference>
<evidence type="ECO:0000256" key="3">
    <source>
        <dbReference type="ARBA" id="ARBA00022777"/>
    </source>
</evidence>
<dbReference type="Gene3D" id="3.30.470.160">
    <property type="entry name" value="Inositol polyphosphate kinase"/>
    <property type="match status" value="1"/>
</dbReference>
<comment type="similarity">
    <text evidence="1 4">Belongs to the inositol phosphokinase (IPK) family.</text>
</comment>